<gene>
    <name evidence="2" type="ORF">FISHEDRAFT_55556</name>
</gene>
<evidence type="ECO:0000256" key="1">
    <source>
        <dbReference type="SAM" id="MobiDB-lite"/>
    </source>
</evidence>
<dbReference type="AlphaFoldDB" id="A0A0D7AM08"/>
<accession>A0A0D7AM08</accession>
<feature type="region of interest" description="Disordered" evidence="1">
    <location>
        <begin position="1"/>
        <end position="26"/>
    </location>
</feature>
<evidence type="ECO:0000313" key="2">
    <source>
        <dbReference type="EMBL" id="KIY52900.1"/>
    </source>
</evidence>
<sequence>MHMSPNRRRRKRQSNRKSKQCFQPSLHGFALPTVASDFRGPSPNGINTRKRTFTPYVYATAIARVEPPHKDASTVPQGSESHVARRQLAFGARVARALTTASSRRGRTHDIEGVGKKDEGILTKFEPSDGVQTSRLWLVRWSRTNDEMYMYTGRSALLQLRRLLAVRESEVCSHKHGLVRLFSLFVTMRCHSATSATYASGIDVAEEHTATPRHSPRGYERVFVYPIGLAERPRVHICFAESVRLYDTRMARGALLRVAAKLPCRSPLECGTDIDNHAMEVFQSMNTDIAKC</sequence>
<reference evidence="2 3" key="1">
    <citation type="journal article" date="2015" name="Fungal Genet. Biol.">
        <title>Evolution of novel wood decay mechanisms in Agaricales revealed by the genome sequences of Fistulina hepatica and Cylindrobasidium torrendii.</title>
        <authorList>
            <person name="Floudas D."/>
            <person name="Held B.W."/>
            <person name="Riley R."/>
            <person name="Nagy L.G."/>
            <person name="Koehler G."/>
            <person name="Ransdell A.S."/>
            <person name="Younus H."/>
            <person name="Chow J."/>
            <person name="Chiniquy J."/>
            <person name="Lipzen A."/>
            <person name="Tritt A."/>
            <person name="Sun H."/>
            <person name="Haridas S."/>
            <person name="LaButti K."/>
            <person name="Ohm R.A."/>
            <person name="Kues U."/>
            <person name="Blanchette R.A."/>
            <person name="Grigoriev I.V."/>
            <person name="Minto R.E."/>
            <person name="Hibbett D.S."/>
        </authorList>
    </citation>
    <scope>NUCLEOTIDE SEQUENCE [LARGE SCALE GENOMIC DNA]</scope>
    <source>
        <strain evidence="2 3">ATCC 64428</strain>
    </source>
</reference>
<protein>
    <submittedName>
        <fullName evidence="2">Uncharacterized protein</fullName>
    </submittedName>
</protein>
<dbReference type="EMBL" id="KN881629">
    <property type="protein sequence ID" value="KIY52900.1"/>
    <property type="molecule type" value="Genomic_DNA"/>
</dbReference>
<feature type="compositionally biased region" description="Basic residues" evidence="1">
    <location>
        <begin position="1"/>
        <end position="19"/>
    </location>
</feature>
<organism evidence="2 3">
    <name type="scientific">Fistulina hepatica ATCC 64428</name>
    <dbReference type="NCBI Taxonomy" id="1128425"/>
    <lineage>
        <taxon>Eukaryota</taxon>
        <taxon>Fungi</taxon>
        <taxon>Dikarya</taxon>
        <taxon>Basidiomycota</taxon>
        <taxon>Agaricomycotina</taxon>
        <taxon>Agaricomycetes</taxon>
        <taxon>Agaricomycetidae</taxon>
        <taxon>Agaricales</taxon>
        <taxon>Fistulinaceae</taxon>
        <taxon>Fistulina</taxon>
    </lineage>
</organism>
<evidence type="ECO:0000313" key="3">
    <source>
        <dbReference type="Proteomes" id="UP000054144"/>
    </source>
</evidence>
<dbReference type="Proteomes" id="UP000054144">
    <property type="component" value="Unassembled WGS sequence"/>
</dbReference>
<proteinExistence type="predicted"/>
<name>A0A0D7AM08_9AGAR</name>
<keyword evidence="3" id="KW-1185">Reference proteome</keyword>